<dbReference type="Proteomes" id="UP000507470">
    <property type="component" value="Unassembled WGS sequence"/>
</dbReference>
<keyword evidence="2" id="KW-1185">Reference proteome</keyword>
<evidence type="ECO:0000313" key="2">
    <source>
        <dbReference type="Proteomes" id="UP000507470"/>
    </source>
</evidence>
<sequence>MSQESCSTLELQNEIDDCLSSSSKLLEYSRNAETLILPSNQCIPGMWSTEQSVIITEHSNHYEQMTLVIKQIKESGPDAPKPSLPKRPKSKLDSLFTQAKKRKTFNPQELHDYLRSKCVDHCGIDKQFLVEDMWNIQGILSTEQLLNILRRAARQVKRCEAQMLLLYIKFGAFLVRVKAWHEDKYDKNEIKESWRDWLKTNIDYSDRHARRLRNLSRVLEGYPRFGLVGLPVSYFTAGKLKDITEMLSNPEYAEYWRQPLPATTNETPQSQ</sequence>
<accession>A0A6J8B8S8</accession>
<proteinExistence type="predicted"/>
<reference evidence="1 2" key="1">
    <citation type="submission" date="2020-06" db="EMBL/GenBank/DDBJ databases">
        <authorList>
            <person name="Li R."/>
            <person name="Bekaert M."/>
        </authorList>
    </citation>
    <scope>NUCLEOTIDE SEQUENCE [LARGE SCALE GENOMIC DNA]</scope>
    <source>
        <strain evidence="2">wild</strain>
    </source>
</reference>
<evidence type="ECO:0000313" key="1">
    <source>
        <dbReference type="EMBL" id="CAC5378387.1"/>
    </source>
</evidence>
<gene>
    <name evidence="1" type="ORF">MCOR_14598</name>
</gene>
<name>A0A6J8B8S8_MYTCO</name>
<dbReference type="AlphaFoldDB" id="A0A6J8B8S8"/>
<dbReference type="OrthoDB" id="6088034at2759"/>
<dbReference type="EMBL" id="CACVKT020002568">
    <property type="protein sequence ID" value="CAC5378387.1"/>
    <property type="molecule type" value="Genomic_DNA"/>
</dbReference>
<protein>
    <submittedName>
        <fullName evidence="1">Uncharacterized protein</fullName>
    </submittedName>
</protein>
<organism evidence="1 2">
    <name type="scientific">Mytilus coruscus</name>
    <name type="common">Sea mussel</name>
    <dbReference type="NCBI Taxonomy" id="42192"/>
    <lineage>
        <taxon>Eukaryota</taxon>
        <taxon>Metazoa</taxon>
        <taxon>Spiralia</taxon>
        <taxon>Lophotrochozoa</taxon>
        <taxon>Mollusca</taxon>
        <taxon>Bivalvia</taxon>
        <taxon>Autobranchia</taxon>
        <taxon>Pteriomorphia</taxon>
        <taxon>Mytilida</taxon>
        <taxon>Mytiloidea</taxon>
        <taxon>Mytilidae</taxon>
        <taxon>Mytilinae</taxon>
        <taxon>Mytilus</taxon>
    </lineage>
</organism>